<organism evidence="1 2">
    <name type="scientific">Legionella waltersii</name>
    <dbReference type="NCBI Taxonomy" id="66969"/>
    <lineage>
        <taxon>Bacteria</taxon>
        <taxon>Pseudomonadati</taxon>
        <taxon>Pseudomonadota</taxon>
        <taxon>Gammaproteobacteria</taxon>
        <taxon>Legionellales</taxon>
        <taxon>Legionellaceae</taxon>
        <taxon>Legionella</taxon>
    </lineage>
</organism>
<gene>
    <name evidence="1" type="ORF">Lwal_1065</name>
</gene>
<dbReference type="RefSeq" id="WP_162264093.1">
    <property type="nucleotide sequence ID" value="NZ_LNZB01000028.1"/>
</dbReference>
<accession>A0A0W1AIQ7</accession>
<proteinExistence type="predicted"/>
<protein>
    <submittedName>
        <fullName evidence="1">Uncharacterized protein</fullName>
    </submittedName>
</protein>
<dbReference type="AlphaFoldDB" id="A0A0W1AIQ7"/>
<sequence length="121" mass="13547">STNIKEFFGKFKRELNILNVKAELAHEREMRVLDDTAIEMTVFSGGKIPLDERDDLSTEEELEVEVEEDAVELTTTKPKAKSIEDSVAVYQKLKQKQQGTFAKVLEKGANFLSQNGATIVG</sequence>
<keyword evidence="2" id="KW-1185">Reference proteome</keyword>
<comment type="caution">
    <text evidence="1">The sequence shown here is derived from an EMBL/GenBank/DDBJ whole genome shotgun (WGS) entry which is preliminary data.</text>
</comment>
<evidence type="ECO:0000313" key="2">
    <source>
        <dbReference type="Proteomes" id="UP000054729"/>
    </source>
</evidence>
<feature type="non-terminal residue" evidence="1">
    <location>
        <position position="1"/>
    </location>
</feature>
<dbReference type="Proteomes" id="UP000054729">
    <property type="component" value="Unassembled WGS sequence"/>
</dbReference>
<name>A0A0W1AIQ7_9GAMM</name>
<evidence type="ECO:0000313" key="1">
    <source>
        <dbReference type="EMBL" id="KTD81237.1"/>
    </source>
</evidence>
<reference evidence="1 2" key="1">
    <citation type="submission" date="2015-11" db="EMBL/GenBank/DDBJ databases">
        <title>Genomic analysis of 38 Legionella species identifies large and diverse effector repertoires.</title>
        <authorList>
            <person name="Burstein D."/>
            <person name="Amaro F."/>
            <person name="Zusman T."/>
            <person name="Lifshitz Z."/>
            <person name="Cohen O."/>
            <person name="Gilbert J.A."/>
            <person name="Pupko T."/>
            <person name="Shuman H.A."/>
            <person name="Segal G."/>
        </authorList>
    </citation>
    <scope>NUCLEOTIDE SEQUENCE [LARGE SCALE GENOMIC DNA]</scope>
    <source>
        <strain evidence="1 2">ATCC 51914</strain>
    </source>
</reference>
<feature type="non-terminal residue" evidence="1">
    <location>
        <position position="121"/>
    </location>
</feature>
<dbReference type="EMBL" id="LNZB01000028">
    <property type="protein sequence ID" value="KTD81237.1"/>
    <property type="molecule type" value="Genomic_DNA"/>
</dbReference>